<dbReference type="PANTHER" id="PTHR33308">
    <property type="entry name" value="PEPTIDOGLYCAN HYDROLASE FLGJ"/>
    <property type="match status" value="1"/>
</dbReference>
<evidence type="ECO:0000256" key="2">
    <source>
        <dbReference type="ARBA" id="ARBA00022801"/>
    </source>
</evidence>
<dbReference type="Pfam" id="PF01832">
    <property type="entry name" value="Glucosaminidase"/>
    <property type="match status" value="1"/>
</dbReference>
<evidence type="ECO:0000313" key="6">
    <source>
        <dbReference type="Proteomes" id="UP000254621"/>
    </source>
</evidence>
<sequence>MIKLIQTMSKTFLLLKRGSIYGQKKENNVKVITALCIILTIASLVTIKLVQLNTNINQPSTHKPAKSQHEVFIEEVAPTAVQIQKQDHVPASISIAQAALESNWGTSKLAADYNNLYGVKGSAETKNIELPTKEFVHGEWKTVQASFRWYDSWNQSMWAHATLLVNGTTDNSNRYTSVLQSNDYHGAAKALVAGGYATDPQYAEKLIEIIETYHLDKYDKQ</sequence>
<keyword evidence="3" id="KW-0472">Membrane</keyword>
<dbReference type="Gene3D" id="4.10.80.30">
    <property type="entry name" value="DNA polymerase, domain 6"/>
    <property type="match status" value="1"/>
</dbReference>
<reference evidence="5 6" key="1">
    <citation type="submission" date="2018-06" db="EMBL/GenBank/DDBJ databases">
        <authorList>
            <consortium name="Pathogen Informatics"/>
            <person name="Doyle S."/>
        </authorList>
    </citation>
    <scope>NUCLEOTIDE SEQUENCE [LARGE SCALE GENOMIC DNA]</scope>
    <source>
        <strain evidence="5 6">NCTC13645</strain>
    </source>
</reference>
<dbReference type="STRING" id="1629.IV50_GL001007"/>
<dbReference type="GO" id="GO:0016798">
    <property type="term" value="F:hydrolase activity, acting on glycosyl bonds"/>
    <property type="evidence" value="ECO:0007669"/>
    <property type="project" value="UniProtKB-KW"/>
</dbReference>
<evidence type="ECO:0000313" key="5">
    <source>
        <dbReference type="EMBL" id="SUP61294.1"/>
    </source>
</evidence>
<keyword evidence="3" id="KW-1133">Transmembrane helix</keyword>
<dbReference type="EC" id="3.2.1.-" evidence="5"/>
<comment type="similarity">
    <text evidence="1">Belongs to the glycosyl hydrolase 73 family.</text>
</comment>
<dbReference type="AlphaFoldDB" id="A0A380P8X9"/>
<organism evidence="5 6">
    <name type="scientific">Weissella viridescens</name>
    <name type="common">Lactobacillus viridescens</name>
    <dbReference type="NCBI Taxonomy" id="1629"/>
    <lineage>
        <taxon>Bacteria</taxon>
        <taxon>Bacillati</taxon>
        <taxon>Bacillota</taxon>
        <taxon>Bacilli</taxon>
        <taxon>Lactobacillales</taxon>
        <taxon>Lactobacillaceae</taxon>
        <taxon>Weissella</taxon>
    </lineage>
</organism>
<proteinExistence type="inferred from homology"/>
<keyword evidence="3" id="KW-0812">Transmembrane</keyword>
<dbReference type="GO" id="GO:0004040">
    <property type="term" value="F:amidase activity"/>
    <property type="evidence" value="ECO:0007669"/>
    <property type="project" value="InterPro"/>
</dbReference>
<dbReference type="PANTHER" id="PTHR33308:SF10">
    <property type="entry name" value="EXO-GLUCOSAMINIDASE LYTG"/>
    <property type="match status" value="1"/>
</dbReference>
<protein>
    <submittedName>
        <fullName evidence="5">Exo-glucosaminidase lytG</fullName>
        <ecNumber evidence="5">3.2.1.-</ecNumber>
    </submittedName>
</protein>
<dbReference type="InterPro" id="IPR002901">
    <property type="entry name" value="MGlyc_endo_b_GlcNAc-like_dom"/>
</dbReference>
<dbReference type="Proteomes" id="UP000254621">
    <property type="component" value="Unassembled WGS sequence"/>
</dbReference>
<evidence type="ECO:0000256" key="3">
    <source>
        <dbReference type="SAM" id="Phobius"/>
    </source>
</evidence>
<evidence type="ECO:0000256" key="1">
    <source>
        <dbReference type="ARBA" id="ARBA00010266"/>
    </source>
</evidence>
<dbReference type="Gene3D" id="1.10.530.10">
    <property type="match status" value="1"/>
</dbReference>
<evidence type="ECO:0000259" key="4">
    <source>
        <dbReference type="SMART" id="SM00047"/>
    </source>
</evidence>
<gene>
    <name evidence="5" type="primary">lytG</name>
    <name evidence="5" type="ORF">NCTC13645_02429</name>
</gene>
<keyword evidence="5" id="KW-0326">Glycosidase</keyword>
<dbReference type="SMART" id="SM00047">
    <property type="entry name" value="LYZ2"/>
    <property type="match status" value="1"/>
</dbReference>
<accession>A0A380P8X9</accession>
<name>A0A380P8X9_WEIVI</name>
<feature type="domain" description="Mannosyl-glycoprotein endo-beta-N-acetylglucosamidase-like" evidence="4">
    <location>
        <begin position="62"/>
        <end position="219"/>
    </location>
</feature>
<feature type="transmembrane region" description="Helical" evidence="3">
    <location>
        <begin position="31"/>
        <end position="50"/>
    </location>
</feature>
<dbReference type="InterPro" id="IPR051056">
    <property type="entry name" value="Glycosyl_Hydrolase_73"/>
</dbReference>
<dbReference type="EMBL" id="UHIV01000006">
    <property type="protein sequence ID" value="SUP61294.1"/>
    <property type="molecule type" value="Genomic_DNA"/>
</dbReference>
<dbReference type="PRINTS" id="PR01002">
    <property type="entry name" value="FLGFLGJ"/>
</dbReference>
<keyword evidence="2 5" id="KW-0378">Hydrolase</keyword>